<dbReference type="Gene3D" id="1.10.600.10">
    <property type="entry name" value="Farnesyl Diphosphate Synthase"/>
    <property type="match status" value="1"/>
</dbReference>
<gene>
    <name evidence="1" type="ORF">XINFAN_02739</name>
</gene>
<dbReference type="EMBL" id="UXAW01000081">
    <property type="protein sequence ID" value="VDC30840.1"/>
    <property type="molecule type" value="Genomic_DNA"/>
</dbReference>
<name>A0A3P5X8R3_9RHOB</name>
<accession>A0A3P5X8R3</accession>
<proteinExistence type="predicted"/>
<keyword evidence="2" id="KW-1185">Reference proteome</keyword>
<protein>
    <submittedName>
        <fullName evidence="1">Squalene/phytoene synthase</fullName>
    </submittedName>
</protein>
<dbReference type="SUPFAM" id="SSF48576">
    <property type="entry name" value="Terpenoid synthases"/>
    <property type="match status" value="1"/>
</dbReference>
<reference evidence="1 2" key="1">
    <citation type="submission" date="2018-11" db="EMBL/GenBank/DDBJ databases">
        <authorList>
            <person name="Criscuolo A."/>
        </authorList>
    </citation>
    <scope>NUCLEOTIDE SEQUENCE [LARGE SCALE GENOMIC DNA]</scope>
    <source>
        <strain evidence="1">ACIP111625</strain>
    </source>
</reference>
<dbReference type="Proteomes" id="UP000277498">
    <property type="component" value="Unassembled WGS sequence"/>
</dbReference>
<dbReference type="OrthoDB" id="9814909at2"/>
<organism evidence="1 2">
    <name type="scientific">Pseudogemmobacter humi</name>
    <dbReference type="NCBI Taxonomy" id="2483812"/>
    <lineage>
        <taxon>Bacteria</taxon>
        <taxon>Pseudomonadati</taxon>
        <taxon>Pseudomonadota</taxon>
        <taxon>Alphaproteobacteria</taxon>
        <taxon>Rhodobacterales</taxon>
        <taxon>Paracoccaceae</taxon>
        <taxon>Pseudogemmobacter</taxon>
    </lineage>
</organism>
<dbReference type="AlphaFoldDB" id="A0A3P5X8R3"/>
<evidence type="ECO:0000313" key="1">
    <source>
        <dbReference type="EMBL" id="VDC30840.1"/>
    </source>
</evidence>
<sequence length="258" mass="27247">MTLDACAALIEKGDPDRWQALLAAPVAARARLLPLYALNLEVARAPWLTREPMIAEMRLQWWRDVVEEAAAGKAPRAHEVAGPLSDLIRGAGLPVDVLDALIAARRHDAWKQAFAGETALDDYLADTAGGLMWLSALALGAGPGAEAAVRAYGRAAGLAAYFTAVPELSARGRAALPDPAPGAVRRLAERGLGWLAEARAARATVPRRAAPALLAGWQAGPLLRLAAATPEAVGAGGLHLSEFSRRGRLLWQAMSGRW</sequence>
<dbReference type="InterPro" id="IPR002060">
    <property type="entry name" value="Squ/phyt_synthse"/>
</dbReference>
<dbReference type="RefSeq" id="WP_124087458.1">
    <property type="nucleotide sequence ID" value="NZ_UXAW01000081.1"/>
</dbReference>
<dbReference type="Pfam" id="PF00494">
    <property type="entry name" value="SQS_PSY"/>
    <property type="match status" value="1"/>
</dbReference>
<evidence type="ECO:0000313" key="2">
    <source>
        <dbReference type="Proteomes" id="UP000277498"/>
    </source>
</evidence>
<dbReference type="InterPro" id="IPR008949">
    <property type="entry name" value="Isoprenoid_synthase_dom_sf"/>
</dbReference>